<feature type="compositionally biased region" description="Basic and acidic residues" evidence="1">
    <location>
        <begin position="149"/>
        <end position="161"/>
    </location>
</feature>
<reference evidence="3" key="1">
    <citation type="journal article" date="2019" name="Sci. Rep.">
        <title>Draft genome of Tanacetum cinerariifolium, the natural source of mosquito coil.</title>
        <authorList>
            <person name="Yamashiro T."/>
            <person name="Shiraishi A."/>
            <person name="Satake H."/>
            <person name="Nakayama K."/>
        </authorList>
    </citation>
    <scope>NUCLEOTIDE SEQUENCE</scope>
</reference>
<evidence type="ECO:0000256" key="2">
    <source>
        <dbReference type="SAM" id="SignalP"/>
    </source>
</evidence>
<evidence type="ECO:0000256" key="1">
    <source>
        <dbReference type="SAM" id="MobiDB-lite"/>
    </source>
</evidence>
<accession>A0A6L2L2Y1</accession>
<feature type="compositionally biased region" description="Basic and acidic residues" evidence="1">
    <location>
        <begin position="124"/>
        <end position="136"/>
    </location>
</feature>
<evidence type="ECO:0000313" key="3">
    <source>
        <dbReference type="EMBL" id="GEU56038.1"/>
    </source>
</evidence>
<dbReference type="AlphaFoldDB" id="A0A6L2L2Y1"/>
<comment type="caution">
    <text evidence="3">The sequence shown here is derived from an EMBL/GenBank/DDBJ whole genome shotgun (WGS) entry which is preliminary data.</text>
</comment>
<dbReference type="EMBL" id="BKCJ010003595">
    <property type="protein sequence ID" value="GEU56038.1"/>
    <property type="molecule type" value="Genomic_DNA"/>
</dbReference>
<sequence length="161" mass="17645">MSMLLALGLSEMRSASCSWTVAVVVVMFDETATELVKVPADSILKHSRLPPAIANIIGITRVLELKSHTYYEYGSFESFTCWKINPTEPVEESTCPSTDDAIDDKHIPSLKRLSRHPSVATPSKPHDAKKTKRIDLEDSDTEAAFGSSKEADEDKTGSSSD</sequence>
<feature type="chain" id="PRO_5026765541" evidence="2">
    <location>
        <begin position="18"/>
        <end position="161"/>
    </location>
</feature>
<feature type="region of interest" description="Disordered" evidence="1">
    <location>
        <begin position="88"/>
        <end position="161"/>
    </location>
</feature>
<gene>
    <name evidence="3" type="ORF">Tci_028016</name>
</gene>
<protein>
    <submittedName>
        <fullName evidence="3">Uncharacterized protein</fullName>
    </submittedName>
</protein>
<keyword evidence="2" id="KW-0732">Signal</keyword>
<name>A0A6L2L2Y1_TANCI</name>
<proteinExistence type="predicted"/>
<organism evidence="3">
    <name type="scientific">Tanacetum cinerariifolium</name>
    <name type="common">Dalmatian daisy</name>
    <name type="synonym">Chrysanthemum cinerariifolium</name>
    <dbReference type="NCBI Taxonomy" id="118510"/>
    <lineage>
        <taxon>Eukaryota</taxon>
        <taxon>Viridiplantae</taxon>
        <taxon>Streptophyta</taxon>
        <taxon>Embryophyta</taxon>
        <taxon>Tracheophyta</taxon>
        <taxon>Spermatophyta</taxon>
        <taxon>Magnoliopsida</taxon>
        <taxon>eudicotyledons</taxon>
        <taxon>Gunneridae</taxon>
        <taxon>Pentapetalae</taxon>
        <taxon>asterids</taxon>
        <taxon>campanulids</taxon>
        <taxon>Asterales</taxon>
        <taxon>Asteraceae</taxon>
        <taxon>Asteroideae</taxon>
        <taxon>Anthemideae</taxon>
        <taxon>Anthemidinae</taxon>
        <taxon>Tanacetum</taxon>
    </lineage>
</organism>
<feature type="signal peptide" evidence="2">
    <location>
        <begin position="1"/>
        <end position="17"/>
    </location>
</feature>